<dbReference type="AlphaFoldDB" id="A0A8S9NMZ3"/>
<evidence type="ECO:0000313" key="2">
    <source>
        <dbReference type="Proteomes" id="UP000712600"/>
    </source>
</evidence>
<proteinExistence type="predicted"/>
<accession>A0A8S9NMZ3</accession>
<comment type="caution">
    <text evidence="1">The sequence shown here is derived from an EMBL/GenBank/DDBJ whole genome shotgun (WGS) entry which is preliminary data.</text>
</comment>
<dbReference type="EMBL" id="QGKX02001621">
    <property type="protein sequence ID" value="KAF3504905.1"/>
    <property type="molecule type" value="Genomic_DNA"/>
</dbReference>
<name>A0A8S9NMZ3_BRACR</name>
<dbReference type="InterPro" id="IPR013083">
    <property type="entry name" value="Znf_RING/FYVE/PHD"/>
</dbReference>
<sequence length="49" mass="5658">MKARDMDAVEIVDVDDEEGEEKECEDWCFVCKDGGSLMLCDYKKGIYVF</sequence>
<reference evidence="1" key="1">
    <citation type="submission" date="2019-12" db="EMBL/GenBank/DDBJ databases">
        <title>Genome sequencing and annotation of Brassica cretica.</title>
        <authorList>
            <person name="Studholme D.J."/>
            <person name="Sarris P."/>
        </authorList>
    </citation>
    <scope>NUCLEOTIDE SEQUENCE</scope>
    <source>
        <strain evidence="1">PFS-109/04</strain>
        <tissue evidence="1">Leaf</tissue>
    </source>
</reference>
<dbReference type="Proteomes" id="UP000712600">
    <property type="component" value="Unassembled WGS sequence"/>
</dbReference>
<gene>
    <name evidence="1" type="ORF">F2Q69_00040124</name>
</gene>
<evidence type="ECO:0000313" key="1">
    <source>
        <dbReference type="EMBL" id="KAF3504905.1"/>
    </source>
</evidence>
<protein>
    <submittedName>
        <fullName evidence="1">Uncharacterized protein</fullName>
    </submittedName>
</protein>
<organism evidence="1 2">
    <name type="scientific">Brassica cretica</name>
    <name type="common">Mustard</name>
    <dbReference type="NCBI Taxonomy" id="69181"/>
    <lineage>
        <taxon>Eukaryota</taxon>
        <taxon>Viridiplantae</taxon>
        <taxon>Streptophyta</taxon>
        <taxon>Embryophyta</taxon>
        <taxon>Tracheophyta</taxon>
        <taxon>Spermatophyta</taxon>
        <taxon>Magnoliopsida</taxon>
        <taxon>eudicotyledons</taxon>
        <taxon>Gunneridae</taxon>
        <taxon>Pentapetalae</taxon>
        <taxon>rosids</taxon>
        <taxon>malvids</taxon>
        <taxon>Brassicales</taxon>
        <taxon>Brassicaceae</taxon>
        <taxon>Brassiceae</taxon>
        <taxon>Brassica</taxon>
    </lineage>
</organism>
<dbReference type="Gene3D" id="3.30.40.10">
    <property type="entry name" value="Zinc/RING finger domain, C3HC4 (zinc finger)"/>
    <property type="match status" value="1"/>
</dbReference>